<gene>
    <name evidence="2" type="ORF">Pla144_04420</name>
</gene>
<evidence type="ECO:0000256" key="1">
    <source>
        <dbReference type="SAM" id="Phobius"/>
    </source>
</evidence>
<feature type="transmembrane region" description="Helical" evidence="1">
    <location>
        <begin position="53"/>
        <end position="72"/>
    </location>
</feature>
<dbReference type="AlphaFoldDB" id="A0A5C6CXJ0"/>
<dbReference type="EMBL" id="SJPS01000001">
    <property type="protein sequence ID" value="TWU29663.1"/>
    <property type="molecule type" value="Genomic_DNA"/>
</dbReference>
<reference evidence="2 3" key="1">
    <citation type="submission" date="2019-02" db="EMBL/GenBank/DDBJ databases">
        <title>Deep-cultivation of Planctomycetes and their phenomic and genomic characterization uncovers novel biology.</title>
        <authorList>
            <person name="Wiegand S."/>
            <person name="Jogler M."/>
            <person name="Boedeker C."/>
            <person name="Pinto D."/>
            <person name="Vollmers J."/>
            <person name="Rivas-Marin E."/>
            <person name="Kohn T."/>
            <person name="Peeters S.H."/>
            <person name="Heuer A."/>
            <person name="Rast P."/>
            <person name="Oberbeckmann S."/>
            <person name="Bunk B."/>
            <person name="Jeske O."/>
            <person name="Meyerdierks A."/>
            <person name="Storesund J.E."/>
            <person name="Kallscheuer N."/>
            <person name="Luecker S."/>
            <person name="Lage O.M."/>
            <person name="Pohl T."/>
            <person name="Merkel B.J."/>
            <person name="Hornburger P."/>
            <person name="Mueller R.-W."/>
            <person name="Bruemmer F."/>
            <person name="Labrenz M."/>
            <person name="Spormann A.M."/>
            <person name="Op Den Camp H."/>
            <person name="Overmann J."/>
            <person name="Amann R."/>
            <person name="Jetten M.S.M."/>
            <person name="Mascher T."/>
            <person name="Medema M.H."/>
            <person name="Devos D.P."/>
            <person name="Kaster A.-K."/>
            <person name="Ovreas L."/>
            <person name="Rohde M."/>
            <person name="Galperin M.Y."/>
            <person name="Jogler C."/>
        </authorList>
    </citation>
    <scope>NUCLEOTIDE SEQUENCE [LARGE SCALE GENOMIC DNA]</scope>
    <source>
        <strain evidence="2 3">Pla144</strain>
    </source>
</reference>
<keyword evidence="1" id="KW-0472">Membrane</keyword>
<keyword evidence="1" id="KW-1133">Transmembrane helix</keyword>
<dbReference type="Proteomes" id="UP000318437">
    <property type="component" value="Unassembled WGS sequence"/>
</dbReference>
<feature type="transmembrane region" description="Helical" evidence="1">
    <location>
        <begin position="159"/>
        <end position="179"/>
    </location>
</feature>
<evidence type="ECO:0000313" key="3">
    <source>
        <dbReference type="Proteomes" id="UP000318437"/>
    </source>
</evidence>
<protein>
    <submittedName>
        <fullName evidence="2">Uncharacterized protein</fullName>
    </submittedName>
</protein>
<keyword evidence="1" id="KW-0812">Transmembrane</keyword>
<name>A0A5C6CXJ0_9BACT</name>
<feature type="transmembrane region" description="Helical" evidence="1">
    <location>
        <begin position="84"/>
        <end position="105"/>
    </location>
</feature>
<proteinExistence type="predicted"/>
<accession>A0A5C6CXJ0</accession>
<feature type="transmembrane region" description="Helical" evidence="1">
    <location>
        <begin position="111"/>
        <end position="130"/>
    </location>
</feature>
<feature type="transmembrane region" description="Helical" evidence="1">
    <location>
        <begin position="27"/>
        <end position="47"/>
    </location>
</feature>
<dbReference type="OrthoDB" id="262372at2"/>
<dbReference type="RefSeq" id="WP_146447656.1">
    <property type="nucleotide sequence ID" value="NZ_SJPS01000001.1"/>
</dbReference>
<organism evidence="2 3">
    <name type="scientific">Bythopirellula polymerisocia</name>
    <dbReference type="NCBI Taxonomy" id="2528003"/>
    <lineage>
        <taxon>Bacteria</taxon>
        <taxon>Pseudomonadati</taxon>
        <taxon>Planctomycetota</taxon>
        <taxon>Planctomycetia</taxon>
        <taxon>Pirellulales</taxon>
        <taxon>Lacipirellulaceae</taxon>
        <taxon>Bythopirellula</taxon>
    </lineage>
</organism>
<evidence type="ECO:0000313" key="2">
    <source>
        <dbReference type="EMBL" id="TWU29663.1"/>
    </source>
</evidence>
<comment type="caution">
    <text evidence="2">The sequence shown here is derived from an EMBL/GenBank/DDBJ whole genome shotgun (WGS) entry which is preliminary data.</text>
</comment>
<keyword evidence="3" id="KW-1185">Reference proteome</keyword>
<sequence length="188" mass="21282">MDEHQEPAIQMDTSTPLVGKKNHHIKIWTFCAMLGLALVGLGLTMSMDRGCGKYWIFLLVFYGGVSVFWAWQHARKNHEPVWRMIRAQVFHWSSVFVAFAVLAFFEKTELINSVAASNVALLILALACFLAGVHFEWTFLLLGVVLTIMALSIGYLEKYLIWLIMLPVIITAGWVFVLLRKRHASADG</sequence>